<name>A0AAY4CKK8_9TELE</name>
<keyword evidence="2" id="KW-1185">Reference proteome</keyword>
<dbReference type="AlphaFoldDB" id="A0AAY4CKK8"/>
<gene>
    <name evidence="1" type="primary">DCLK3</name>
</gene>
<evidence type="ECO:0000313" key="1">
    <source>
        <dbReference type="Ensembl" id="ENSDCDP00010033707.1"/>
    </source>
</evidence>
<evidence type="ECO:0000313" key="2">
    <source>
        <dbReference type="Proteomes" id="UP000694580"/>
    </source>
</evidence>
<accession>A0AAY4CKK8</accession>
<dbReference type="PANTHER" id="PTHR16078">
    <property type="entry name" value="COILED-COIL DOMAIN-CONTAINING PROTEIN 87"/>
    <property type="match status" value="1"/>
</dbReference>
<dbReference type="Ensembl" id="ENSDCDT00010041727.1">
    <property type="protein sequence ID" value="ENSDCDP00010033707.1"/>
    <property type="gene ID" value="ENSDCDG00010021452.1"/>
</dbReference>
<dbReference type="PANTHER" id="PTHR16078:SF1">
    <property type="entry name" value="COILED-COIL DOMAIN-CONTAINING PROTEIN 87"/>
    <property type="match status" value="1"/>
</dbReference>
<protein>
    <recommendedName>
        <fullName evidence="3">Coiled-coil domain-containing protein 87</fullName>
    </recommendedName>
</protein>
<dbReference type="InterPro" id="IPR037383">
    <property type="entry name" value="CCDC87"/>
</dbReference>
<dbReference type="Gene3D" id="1.20.58.1520">
    <property type="match status" value="1"/>
</dbReference>
<dbReference type="GeneTree" id="ENSGT00390000018647"/>
<dbReference type="Proteomes" id="UP000694580">
    <property type="component" value="Chromosome 15"/>
</dbReference>
<reference evidence="1" key="3">
    <citation type="submission" date="2025-09" db="UniProtKB">
        <authorList>
            <consortium name="Ensembl"/>
        </authorList>
    </citation>
    <scope>IDENTIFICATION</scope>
</reference>
<organism evidence="1 2">
    <name type="scientific">Denticeps clupeoides</name>
    <name type="common">denticle herring</name>
    <dbReference type="NCBI Taxonomy" id="299321"/>
    <lineage>
        <taxon>Eukaryota</taxon>
        <taxon>Metazoa</taxon>
        <taxon>Chordata</taxon>
        <taxon>Craniata</taxon>
        <taxon>Vertebrata</taxon>
        <taxon>Euteleostomi</taxon>
        <taxon>Actinopterygii</taxon>
        <taxon>Neopterygii</taxon>
        <taxon>Teleostei</taxon>
        <taxon>Clupei</taxon>
        <taxon>Clupeiformes</taxon>
        <taxon>Denticipitoidei</taxon>
        <taxon>Denticipitidae</taxon>
        <taxon>Denticeps</taxon>
    </lineage>
</organism>
<reference evidence="1" key="2">
    <citation type="submission" date="2025-08" db="UniProtKB">
        <authorList>
            <consortium name="Ensembl"/>
        </authorList>
    </citation>
    <scope>IDENTIFICATION</scope>
</reference>
<evidence type="ECO:0008006" key="3">
    <source>
        <dbReference type="Google" id="ProtNLM"/>
    </source>
</evidence>
<sequence length="741" mass="85509">MTSELGLIWEELKSLRHDPSLTLGENEQLRIDVCSEVLRLSEQLYLSNLYLLDFHRRHGVTDQKSQSQVIAQMTGDCRTFLNVHNICWKVTMGIRAARKSGMEWKDGGEMHGPTETHSALARLHMSQTCRKEQVATEVPDSQEDITREGELQSILGASSSHPKASIIGKEVTDHLCCTRRKGCNSVPDLQRSSTPPQPLLLLNSGCFTKEHTLDSEKDLKRLLQGWDVLKSSEVAVSDLDLPPLIMASSYMNYKKQEVERHAEEKRCQTKSRVVQQSRPFQADTVTIRSHQVIIHMSPSRVSDRVLKDSINVQVQSPVYNHLTGELDLSSVELLDHSLCAATDMTQVKEELSKSVSTEYFTFERDPMIEPAITDENYCMKRRNYEKTLINTMLKCQTTSNMSYSFRKRTESNRKGVDVTPLTYTESNHKSDFSVDDFLGKINNQHSDFLPVIFHLYNECGDDKERAKNLQTEEKKQRRMKMLEALKEMKHEYVKGEWNMNSVLFGGLWKEPVLEEEDSEERPSSFNQMDGSLVTEPSTLVEEQVDGKHQQNHLEKIWRVLCLPEAQRMDMAIKYSSTKYKSRLEQVIAAWEEAARLIQQREAVLCKLECFERHASDPRRFFLHGSHGSSIIRMEESKQREKLNGQIATLDKVLSKTISQITKRFGDTVTYNGRPYKEKMRWDRTEMLYWLQEERRVQALRTIVLPDRLSLLNSSQSRDVQICLPQSDFISQEQSIPYRVCP</sequence>
<reference evidence="1 2" key="1">
    <citation type="submission" date="2020-06" db="EMBL/GenBank/DDBJ databases">
        <authorList>
            <consortium name="Wellcome Sanger Institute Data Sharing"/>
        </authorList>
    </citation>
    <scope>NUCLEOTIDE SEQUENCE [LARGE SCALE GENOMIC DNA]</scope>
</reference>
<proteinExistence type="predicted"/>